<proteinExistence type="predicted"/>
<dbReference type="SUPFAM" id="SSF47226">
    <property type="entry name" value="Histidine-containing phosphotransfer domain, HPT domain"/>
    <property type="match status" value="1"/>
</dbReference>
<dbReference type="EMBL" id="AQQZ01000005">
    <property type="protein sequence ID" value="KNG93435.1"/>
    <property type="molecule type" value="Genomic_DNA"/>
</dbReference>
<comment type="caution">
    <text evidence="1">The sequence shown here is derived from an EMBL/GenBank/DDBJ whole genome shotgun (WGS) entry which is preliminary data.</text>
</comment>
<dbReference type="GO" id="GO:0000160">
    <property type="term" value="P:phosphorelay signal transduction system"/>
    <property type="evidence" value="ECO:0007669"/>
    <property type="project" value="InterPro"/>
</dbReference>
<organism evidence="1 2">
    <name type="scientific">Pseudaestuariivita atlantica</name>
    <dbReference type="NCBI Taxonomy" id="1317121"/>
    <lineage>
        <taxon>Bacteria</taxon>
        <taxon>Pseudomonadati</taxon>
        <taxon>Pseudomonadota</taxon>
        <taxon>Alphaproteobacteria</taxon>
        <taxon>Rhodobacterales</taxon>
        <taxon>Paracoccaceae</taxon>
        <taxon>Pseudaestuariivita</taxon>
    </lineage>
</organism>
<sequence>MSQVTKLAPREVVRLDHGCVQDLCKQLGLNGAEDVVCRALEDMAERLATIAQTARLASLEDMRKTTRGLVSVADQIGMTTLATVSRDVVDCIDGGDGVALAATHARLMRVGDRSLSALWDTQDLSV</sequence>
<dbReference type="STRING" id="1317121.ATO11_12775"/>
<name>A0A0L1JNV8_9RHOB</name>
<dbReference type="AlphaFoldDB" id="A0A0L1JNV8"/>
<keyword evidence="2" id="KW-1185">Reference proteome</keyword>
<gene>
    <name evidence="1" type="ORF">ATO11_12775</name>
</gene>
<evidence type="ECO:0000313" key="1">
    <source>
        <dbReference type="EMBL" id="KNG93435.1"/>
    </source>
</evidence>
<dbReference type="OrthoDB" id="7873775at2"/>
<protein>
    <submittedName>
        <fullName evidence="1">Uncharacterized protein</fullName>
    </submittedName>
</protein>
<accession>A0A0L1JNV8</accession>
<dbReference type="InterPro" id="IPR036641">
    <property type="entry name" value="HPT_dom_sf"/>
</dbReference>
<dbReference type="Proteomes" id="UP000036938">
    <property type="component" value="Unassembled WGS sequence"/>
</dbReference>
<reference evidence="1 2" key="1">
    <citation type="journal article" date="2015" name="Int. J. Syst. Evol. Microbiol.">
        <title>Aestuariivita atlantica sp. nov., isolated from deep sea sediment of the Atlantic Ocean.</title>
        <authorList>
            <person name="Li G."/>
            <person name="Lai Q."/>
            <person name="Du Y."/>
            <person name="Liu X."/>
            <person name="Sun F."/>
            <person name="Shao Z."/>
        </authorList>
    </citation>
    <scope>NUCLEOTIDE SEQUENCE [LARGE SCALE GENOMIC DNA]</scope>
    <source>
        <strain evidence="1 2">22II-S11-z3</strain>
    </source>
</reference>
<evidence type="ECO:0000313" key="2">
    <source>
        <dbReference type="Proteomes" id="UP000036938"/>
    </source>
</evidence>